<evidence type="ECO:0000313" key="2">
    <source>
        <dbReference type="EMBL" id="ABB38028.1"/>
    </source>
</evidence>
<dbReference type="Proteomes" id="UP000002710">
    <property type="component" value="Chromosome"/>
</dbReference>
<organism evidence="2 3">
    <name type="scientific">Oleidesulfovibrio alaskensis (strain ATCC BAA-1058 / DSM 17464 / G20)</name>
    <name type="common">Desulfovibrio alaskensis</name>
    <dbReference type="NCBI Taxonomy" id="207559"/>
    <lineage>
        <taxon>Bacteria</taxon>
        <taxon>Pseudomonadati</taxon>
        <taxon>Thermodesulfobacteriota</taxon>
        <taxon>Desulfovibrionia</taxon>
        <taxon>Desulfovibrionales</taxon>
        <taxon>Desulfovibrionaceae</taxon>
        <taxon>Oleidesulfovibrio</taxon>
    </lineage>
</organism>
<keyword evidence="1" id="KW-0812">Transmembrane</keyword>
<keyword evidence="1" id="KW-1133">Transmembrane helix</keyword>
<keyword evidence="1" id="KW-0472">Membrane</keyword>
<dbReference type="KEGG" id="dde:Dde_1227"/>
<dbReference type="AlphaFoldDB" id="Q312W8"/>
<evidence type="ECO:0000256" key="1">
    <source>
        <dbReference type="SAM" id="Phobius"/>
    </source>
</evidence>
<evidence type="ECO:0000313" key="3">
    <source>
        <dbReference type="Proteomes" id="UP000002710"/>
    </source>
</evidence>
<gene>
    <name evidence="2" type="ordered locus">Dde_1227</name>
</gene>
<proteinExistence type="predicted"/>
<dbReference type="STRING" id="207559.Dde_1227"/>
<dbReference type="HOGENOM" id="CLU_2860332_0_0_7"/>
<keyword evidence="3" id="KW-1185">Reference proteome</keyword>
<reference evidence="2 3" key="1">
    <citation type="journal article" date="2011" name="J. Bacteriol.">
        <title>Complete genome sequence and updated annotation of Desulfovibrio alaskensis G20.</title>
        <authorList>
            <person name="Hauser L.J."/>
            <person name="Land M.L."/>
            <person name="Brown S.D."/>
            <person name="Larimer F."/>
            <person name="Keller K.L."/>
            <person name="Rapp-Giles B.J."/>
            <person name="Price M.N."/>
            <person name="Lin M."/>
            <person name="Bruce D.C."/>
            <person name="Detter J.C."/>
            <person name="Tapia R."/>
            <person name="Han C.S."/>
            <person name="Goodwin L.A."/>
            <person name="Cheng J.F."/>
            <person name="Pitluck S."/>
            <person name="Copeland A."/>
            <person name="Lucas S."/>
            <person name="Nolan M."/>
            <person name="Lapidus A.L."/>
            <person name="Palumbo A.V."/>
            <person name="Wall J.D."/>
        </authorList>
    </citation>
    <scope>NUCLEOTIDE SEQUENCE [LARGE SCALE GENOMIC DNA]</scope>
    <source>
        <strain evidence="3">ATCC BAA 1058 / DSM 17464 / G20</strain>
    </source>
</reference>
<name>Q312W8_OLEA2</name>
<feature type="transmembrane region" description="Helical" evidence="1">
    <location>
        <begin position="12"/>
        <end position="31"/>
    </location>
</feature>
<dbReference type="EMBL" id="CP000112">
    <property type="protein sequence ID" value="ABB38028.1"/>
    <property type="molecule type" value="Genomic_DNA"/>
</dbReference>
<dbReference type="RefSeq" id="WP_011367239.1">
    <property type="nucleotide sequence ID" value="NC_007519.1"/>
</dbReference>
<accession>Q312W8</accession>
<protein>
    <submittedName>
        <fullName evidence="2">Uncharacterized protein</fullName>
    </submittedName>
</protein>
<sequence>MMDFETVSDATSIGFCLANGVMLFWSLFKLLSVATKAAPFTFPSGIRDAGWLIKQVLLRPRARK</sequence>